<reference evidence="3 4" key="1">
    <citation type="submission" date="2018-12" db="EMBL/GenBank/DDBJ databases">
        <title>Genome sequence and assembly of Colletotrichum trifolii.</title>
        <authorList>
            <person name="Gan P."/>
            <person name="Shirasu K."/>
        </authorList>
    </citation>
    <scope>NUCLEOTIDE SEQUENCE [LARGE SCALE GENOMIC DNA]</scope>
    <source>
        <strain evidence="3 4">543-2</strain>
    </source>
</reference>
<dbReference type="AlphaFoldDB" id="A0A4R8Q3G6"/>
<name>A0A4R8Q3G6_COLTR</name>
<dbReference type="EMBL" id="RYZW01000486">
    <property type="protein sequence ID" value="TDZ32921.1"/>
    <property type="molecule type" value="Genomic_DNA"/>
</dbReference>
<comment type="caution">
    <text evidence="3">The sequence shown here is derived from an EMBL/GenBank/DDBJ whole genome shotgun (WGS) entry which is preliminary data.</text>
</comment>
<evidence type="ECO:0000256" key="1">
    <source>
        <dbReference type="SAM" id="MobiDB-lite"/>
    </source>
</evidence>
<protein>
    <submittedName>
        <fullName evidence="3">Uncharacterized protein</fullName>
    </submittedName>
</protein>
<evidence type="ECO:0000313" key="4">
    <source>
        <dbReference type="Proteomes" id="UP000295703"/>
    </source>
</evidence>
<accession>A0A4R8Q3G6</accession>
<evidence type="ECO:0000313" key="3">
    <source>
        <dbReference type="EMBL" id="TDZ32921.1"/>
    </source>
</evidence>
<feature type="compositionally biased region" description="Polar residues" evidence="1">
    <location>
        <begin position="56"/>
        <end position="68"/>
    </location>
</feature>
<evidence type="ECO:0000256" key="2">
    <source>
        <dbReference type="SAM" id="SignalP"/>
    </source>
</evidence>
<sequence>MGSVTLHHRWTPFFILLGIWIYVALRNPQPRESAAVQSAVEWEHRNDIHDHAEPPSTISDATESSTTFSDSQAKPSSAPPDPPARLLITYSYAESKTSRENLEYFIKHGLHNAADFIFVFNGPTNAIDFVPAEDNIRTIQRDNSCFDLGSAGEVLRQDDLWRRYSRFIIMNASARGPILPYWSDACWSAMLQSKVTEKVKLVGLAAKCWPRFHVSSMIWATDQVGLEILMDPTLGHTNSVSDVFGGPGDSVGLSSCYNTLEKALHAEVGATVVIQESGYEVDVLMTSFHNHHDDKAYCDSLPYDTVDPLRGSGLHPFDTMFTRPGNGMDPAFAGTMESWTADQNYSSYLRC</sequence>
<organism evidence="3 4">
    <name type="scientific">Colletotrichum trifolii</name>
    <dbReference type="NCBI Taxonomy" id="5466"/>
    <lineage>
        <taxon>Eukaryota</taxon>
        <taxon>Fungi</taxon>
        <taxon>Dikarya</taxon>
        <taxon>Ascomycota</taxon>
        <taxon>Pezizomycotina</taxon>
        <taxon>Sordariomycetes</taxon>
        <taxon>Hypocreomycetidae</taxon>
        <taxon>Glomerellales</taxon>
        <taxon>Glomerellaceae</taxon>
        <taxon>Colletotrichum</taxon>
        <taxon>Colletotrichum orbiculare species complex</taxon>
    </lineage>
</organism>
<feature type="region of interest" description="Disordered" evidence="1">
    <location>
        <begin position="49"/>
        <end position="83"/>
    </location>
</feature>
<dbReference type="STRING" id="5466.A0A4R8Q3G6"/>
<feature type="signal peptide" evidence="2">
    <location>
        <begin position="1"/>
        <end position="26"/>
    </location>
</feature>
<proteinExistence type="predicted"/>
<keyword evidence="2" id="KW-0732">Signal</keyword>
<gene>
    <name evidence="3" type="ORF">CTRI78_v011698</name>
</gene>
<dbReference type="Proteomes" id="UP000295703">
    <property type="component" value="Unassembled WGS sequence"/>
</dbReference>
<keyword evidence="4" id="KW-1185">Reference proteome</keyword>
<feature type="chain" id="PRO_5021001342" evidence="2">
    <location>
        <begin position="27"/>
        <end position="351"/>
    </location>
</feature>